<dbReference type="EMBL" id="JACEIK010001878">
    <property type="protein sequence ID" value="MCD7472812.1"/>
    <property type="molecule type" value="Genomic_DNA"/>
</dbReference>
<keyword evidence="2" id="KW-1185">Reference proteome</keyword>
<reference evidence="1 2" key="1">
    <citation type="journal article" date="2021" name="BMC Genomics">
        <title>Datura genome reveals duplications of psychoactive alkaloid biosynthetic genes and high mutation rate following tissue culture.</title>
        <authorList>
            <person name="Rajewski A."/>
            <person name="Carter-House D."/>
            <person name="Stajich J."/>
            <person name="Litt A."/>
        </authorList>
    </citation>
    <scope>NUCLEOTIDE SEQUENCE [LARGE SCALE GENOMIC DNA]</scope>
    <source>
        <strain evidence="1">AR-01</strain>
    </source>
</reference>
<name>A0ABS8TMP1_DATST</name>
<accession>A0ABS8TMP1</accession>
<gene>
    <name evidence="1" type="ORF">HAX54_014181</name>
</gene>
<sequence length="130" mass="15139">MDRIYDQILWKVNDIYGYPDEMRDYPSQSQHPPYQEYIHMQCVEAYYIDSTQVNEDFVVGNSIEEAKDEVVEVFVPLPQIPKPAPPIPQSESKQQMLYSNIDEPCGTNVDEDSEVKRKDVEEEVVLKPLI</sequence>
<protein>
    <submittedName>
        <fullName evidence="1">Uncharacterized protein</fullName>
    </submittedName>
</protein>
<evidence type="ECO:0000313" key="2">
    <source>
        <dbReference type="Proteomes" id="UP000823775"/>
    </source>
</evidence>
<proteinExistence type="predicted"/>
<organism evidence="1 2">
    <name type="scientific">Datura stramonium</name>
    <name type="common">Jimsonweed</name>
    <name type="synonym">Common thornapple</name>
    <dbReference type="NCBI Taxonomy" id="4076"/>
    <lineage>
        <taxon>Eukaryota</taxon>
        <taxon>Viridiplantae</taxon>
        <taxon>Streptophyta</taxon>
        <taxon>Embryophyta</taxon>
        <taxon>Tracheophyta</taxon>
        <taxon>Spermatophyta</taxon>
        <taxon>Magnoliopsida</taxon>
        <taxon>eudicotyledons</taxon>
        <taxon>Gunneridae</taxon>
        <taxon>Pentapetalae</taxon>
        <taxon>asterids</taxon>
        <taxon>lamiids</taxon>
        <taxon>Solanales</taxon>
        <taxon>Solanaceae</taxon>
        <taxon>Solanoideae</taxon>
        <taxon>Datureae</taxon>
        <taxon>Datura</taxon>
    </lineage>
</organism>
<dbReference type="Proteomes" id="UP000823775">
    <property type="component" value="Unassembled WGS sequence"/>
</dbReference>
<evidence type="ECO:0000313" key="1">
    <source>
        <dbReference type="EMBL" id="MCD7472812.1"/>
    </source>
</evidence>
<comment type="caution">
    <text evidence="1">The sequence shown here is derived from an EMBL/GenBank/DDBJ whole genome shotgun (WGS) entry which is preliminary data.</text>
</comment>